<dbReference type="AlphaFoldDB" id="A0A166B3A6"/>
<dbReference type="PANTHER" id="PTHR46564">
    <property type="entry name" value="TRANSPOSASE"/>
    <property type="match status" value="1"/>
</dbReference>
<dbReference type="InterPro" id="IPR038717">
    <property type="entry name" value="Tc1-like_DDE_dom"/>
</dbReference>
<dbReference type="PANTHER" id="PTHR46564:SF1">
    <property type="entry name" value="TRANSPOSASE"/>
    <property type="match status" value="1"/>
</dbReference>
<dbReference type="EMBL" id="LWMV01000160">
    <property type="protein sequence ID" value="KZX12812.1"/>
    <property type="molecule type" value="Genomic_DNA"/>
</dbReference>
<dbReference type="Gene3D" id="3.30.420.10">
    <property type="entry name" value="Ribonuclease H-like superfamily/Ribonuclease H"/>
    <property type="match status" value="1"/>
</dbReference>
<dbReference type="SUPFAM" id="SSF53098">
    <property type="entry name" value="Ribonuclease H-like"/>
    <property type="match status" value="1"/>
</dbReference>
<dbReference type="STRING" id="49547.MBCUR_08680"/>
<accession>A0A166B3A6</accession>
<evidence type="ECO:0000259" key="1">
    <source>
        <dbReference type="Pfam" id="PF13358"/>
    </source>
</evidence>
<dbReference type="Proteomes" id="UP000077245">
    <property type="component" value="Unassembled WGS sequence"/>
</dbReference>
<feature type="domain" description="Tc1-like transposase DDE" evidence="1">
    <location>
        <begin position="24"/>
        <end position="93"/>
    </location>
</feature>
<comment type="caution">
    <text evidence="2">The sequence shown here is derived from an EMBL/GenBank/DDBJ whole genome shotgun (WGS) entry which is preliminary data.</text>
</comment>
<gene>
    <name evidence="2" type="ORF">MBCUR_08680</name>
</gene>
<dbReference type="InterPro" id="IPR036397">
    <property type="entry name" value="RNaseH_sf"/>
</dbReference>
<dbReference type="InterPro" id="IPR012337">
    <property type="entry name" value="RNaseH-like_sf"/>
</dbReference>
<evidence type="ECO:0000313" key="2">
    <source>
        <dbReference type="EMBL" id="KZX12812.1"/>
    </source>
</evidence>
<keyword evidence="3" id="KW-1185">Reference proteome</keyword>
<protein>
    <recommendedName>
        <fullName evidence="1">Tc1-like transposase DDE domain-containing protein</fullName>
    </recommendedName>
</protein>
<organism evidence="2 3">
    <name type="scientific">Methanobrevibacter curvatus</name>
    <dbReference type="NCBI Taxonomy" id="49547"/>
    <lineage>
        <taxon>Archaea</taxon>
        <taxon>Methanobacteriati</taxon>
        <taxon>Methanobacteriota</taxon>
        <taxon>Methanomada group</taxon>
        <taxon>Methanobacteria</taxon>
        <taxon>Methanobacteriales</taxon>
        <taxon>Methanobacteriaceae</taxon>
        <taxon>Methanobrevibacter</taxon>
    </lineage>
</organism>
<sequence>MKEKKKQSEKSNLHNFVSNLTKEDWVKNFKEEKRIVIVLDNAKIHRAILTKKVAKILNIKLVFLEKYSSDINPIERVWYSVKHKLSTKYIENDTYLKELFRHYFHIYTTKNS</sequence>
<evidence type="ECO:0000313" key="3">
    <source>
        <dbReference type="Proteomes" id="UP000077245"/>
    </source>
</evidence>
<name>A0A166B3A6_9EURY</name>
<proteinExistence type="predicted"/>
<reference evidence="2 3" key="1">
    <citation type="submission" date="2016-04" db="EMBL/GenBank/DDBJ databases">
        <title>Genome sequence of Methanobrevibacter curvatus DSM 11111.</title>
        <authorList>
            <person name="Poehlein A."/>
            <person name="Seedorf H."/>
            <person name="Daniel R."/>
        </authorList>
    </citation>
    <scope>NUCLEOTIDE SEQUENCE [LARGE SCALE GENOMIC DNA]</scope>
    <source>
        <strain evidence="2 3">DSM 11111</strain>
    </source>
</reference>
<dbReference type="GO" id="GO:0003676">
    <property type="term" value="F:nucleic acid binding"/>
    <property type="evidence" value="ECO:0007669"/>
    <property type="project" value="InterPro"/>
</dbReference>
<dbReference type="Pfam" id="PF13358">
    <property type="entry name" value="DDE_3"/>
    <property type="match status" value="1"/>
</dbReference>